<proteinExistence type="predicted"/>
<gene>
    <name evidence="9" type="ORF">LCGC14_1955000</name>
</gene>
<evidence type="ECO:0000256" key="5">
    <source>
        <dbReference type="ARBA" id="ARBA00023004"/>
    </source>
</evidence>
<protein>
    <recommendedName>
        <fullName evidence="8">Uracil-DNA glycosylase-like domain-containing protein</fullName>
    </recommendedName>
</protein>
<keyword evidence="3" id="KW-0227">DNA damage</keyword>
<evidence type="ECO:0000256" key="4">
    <source>
        <dbReference type="ARBA" id="ARBA00022801"/>
    </source>
</evidence>
<keyword evidence="7" id="KW-0234">DNA repair</keyword>
<dbReference type="Pfam" id="PF03167">
    <property type="entry name" value="UDG"/>
    <property type="match status" value="1"/>
</dbReference>
<sequence>MSEYYQTRMPRMKTKTRKSKLVLLQKYLNLETNELKVDNNPGNILYEKIIRKKQLDKRISNCHKCGINHNIKSFTKSVPGWGNLNANIFFIGESPCLHSMIANFPFAWRSGRILDIILKLSGLIRYDVYISNTVHCHLESKRMPTDKEIKKCSVYLSKEICLVHPKLIVALGNSAKNAMTYTVKSRLFMLWSIKTKGGETLPCKILHVRHPAAFLYNSTGLRDYILKLSLELDKYT</sequence>
<dbReference type="InterPro" id="IPR051536">
    <property type="entry name" value="UDG_Type-4/5"/>
</dbReference>
<feature type="domain" description="Uracil-DNA glycosylase-like" evidence="8">
    <location>
        <begin position="79"/>
        <end position="227"/>
    </location>
</feature>
<comment type="caution">
    <text evidence="9">The sequence shown here is derived from an EMBL/GenBank/DDBJ whole genome shotgun (WGS) entry which is preliminary data.</text>
</comment>
<evidence type="ECO:0000256" key="1">
    <source>
        <dbReference type="ARBA" id="ARBA00022485"/>
    </source>
</evidence>
<keyword evidence="5" id="KW-0408">Iron</keyword>
<dbReference type="PANTHER" id="PTHR33693">
    <property type="entry name" value="TYPE-5 URACIL-DNA GLYCOSYLASE"/>
    <property type="match status" value="1"/>
</dbReference>
<dbReference type="GO" id="GO:0046872">
    <property type="term" value="F:metal ion binding"/>
    <property type="evidence" value="ECO:0007669"/>
    <property type="project" value="UniProtKB-KW"/>
</dbReference>
<dbReference type="AlphaFoldDB" id="A0A0F9HUN8"/>
<dbReference type="GO" id="GO:0051539">
    <property type="term" value="F:4 iron, 4 sulfur cluster binding"/>
    <property type="evidence" value="ECO:0007669"/>
    <property type="project" value="UniProtKB-KW"/>
</dbReference>
<dbReference type="EMBL" id="LAZR01021413">
    <property type="protein sequence ID" value="KKL85410.1"/>
    <property type="molecule type" value="Genomic_DNA"/>
</dbReference>
<keyword evidence="2" id="KW-0479">Metal-binding</keyword>
<dbReference type="SMART" id="SM00987">
    <property type="entry name" value="UreE_C"/>
    <property type="match status" value="1"/>
</dbReference>
<evidence type="ECO:0000256" key="7">
    <source>
        <dbReference type="ARBA" id="ARBA00023204"/>
    </source>
</evidence>
<keyword evidence="6" id="KW-0411">Iron-sulfur</keyword>
<reference evidence="9" key="1">
    <citation type="journal article" date="2015" name="Nature">
        <title>Complex archaea that bridge the gap between prokaryotes and eukaryotes.</title>
        <authorList>
            <person name="Spang A."/>
            <person name="Saw J.H."/>
            <person name="Jorgensen S.L."/>
            <person name="Zaremba-Niedzwiedzka K."/>
            <person name="Martijn J."/>
            <person name="Lind A.E."/>
            <person name="van Eijk R."/>
            <person name="Schleper C."/>
            <person name="Guy L."/>
            <person name="Ettema T.J."/>
        </authorList>
    </citation>
    <scope>NUCLEOTIDE SEQUENCE</scope>
</reference>
<dbReference type="GO" id="GO:0097506">
    <property type="term" value="F:deaminated base DNA N-glycosylase activity"/>
    <property type="evidence" value="ECO:0007669"/>
    <property type="project" value="UniProtKB-ARBA"/>
</dbReference>
<organism evidence="9">
    <name type="scientific">marine sediment metagenome</name>
    <dbReference type="NCBI Taxonomy" id="412755"/>
    <lineage>
        <taxon>unclassified sequences</taxon>
        <taxon>metagenomes</taxon>
        <taxon>ecological metagenomes</taxon>
    </lineage>
</organism>
<dbReference type="InterPro" id="IPR036895">
    <property type="entry name" value="Uracil-DNA_glycosylase-like_sf"/>
</dbReference>
<dbReference type="InterPro" id="IPR005122">
    <property type="entry name" value="Uracil-DNA_glycosylase-like"/>
</dbReference>
<dbReference type="CDD" id="cd10030">
    <property type="entry name" value="UDG-F4_TTUDGA_SPO1dp_like"/>
    <property type="match status" value="1"/>
</dbReference>
<dbReference type="SMART" id="SM00986">
    <property type="entry name" value="UDG"/>
    <property type="match status" value="1"/>
</dbReference>
<dbReference type="Gene3D" id="3.40.470.10">
    <property type="entry name" value="Uracil-DNA glycosylase-like domain"/>
    <property type="match status" value="1"/>
</dbReference>
<evidence type="ECO:0000259" key="8">
    <source>
        <dbReference type="SMART" id="SM00986"/>
    </source>
</evidence>
<keyword evidence="4" id="KW-0378">Hydrolase</keyword>
<evidence type="ECO:0000256" key="3">
    <source>
        <dbReference type="ARBA" id="ARBA00022763"/>
    </source>
</evidence>
<evidence type="ECO:0000256" key="6">
    <source>
        <dbReference type="ARBA" id="ARBA00023014"/>
    </source>
</evidence>
<dbReference type="SUPFAM" id="SSF52141">
    <property type="entry name" value="Uracil-DNA glycosylase-like"/>
    <property type="match status" value="1"/>
</dbReference>
<name>A0A0F9HUN8_9ZZZZ</name>
<keyword evidence="1" id="KW-0004">4Fe-4S</keyword>
<dbReference type="GO" id="GO:0006281">
    <property type="term" value="P:DNA repair"/>
    <property type="evidence" value="ECO:0007669"/>
    <property type="project" value="UniProtKB-KW"/>
</dbReference>
<evidence type="ECO:0000256" key="2">
    <source>
        <dbReference type="ARBA" id="ARBA00022723"/>
    </source>
</evidence>
<evidence type="ECO:0000313" key="9">
    <source>
        <dbReference type="EMBL" id="KKL85410.1"/>
    </source>
</evidence>
<accession>A0A0F9HUN8</accession>